<keyword evidence="4" id="KW-1185">Reference proteome</keyword>
<dbReference type="InterPro" id="IPR036383">
    <property type="entry name" value="TSP1_rpt_sf"/>
</dbReference>
<dbReference type="PANTHER" id="PTHR16311:SF3">
    <property type="entry name" value="THROMBOSPONDIN TYPE-1 DOMAIN-CONTAINING PROTEIN 1"/>
    <property type="match status" value="1"/>
</dbReference>
<protein>
    <submittedName>
        <fullName evidence="3">Uncharacterized protein</fullName>
    </submittedName>
</protein>
<sequence length="255" mass="27506">KCFIESYITVLGDIRYNVGCMDGMKCAAAGRKRDVFNATVLNVVQQKNDFGADPEEQSDQTDAVVCSECCNTELCNIKGCGEEGLPPNSGLLCYACEQEVAPDKCNKIALCSRDSICNRLGVLDIGAYQLVGRRSFDEISRFQRGTLCNKCCTRNLCNIDNCTSLISHSATVAPAIQATTTLAPVNGGWGTWSHWNLCSATCGGGHHFRYRPCSNPAPANAGAPCIGLNKETQICNNQLCAGKRQSLFGPDRCIL</sequence>
<comment type="caution">
    <text evidence="3">The sequence shown here is derived from an EMBL/GenBank/DDBJ whole genome shotgun (WGS) entry which is preliminary data.</text>
</comment>
<dbReference type="PROSITE" id="PS50092">
    <property type="entry name" value="TSP1"/>
    <property type="match status" value="1"/>
</dbReference>
<feature type="non-terminal residue" evidence="3">
    <location>
        <position position="1"/>
    </location>
</feature>
<reference evidence="3 4" key="1">
    <citation type="submission" date="2024-11" db="EMBL/GenBank/DDBJ databases">
        <title>Chromosome-level genome assembly of the freshwater bivalve Anodonta woodiana.</title>
        <authorList>
            <person name="Chen X."/>
        </authorList>
    </citation>
    <scope>NUCLEOTIDE SEQUENCE [LARGE SCALE GENOMIC DNA]</scope>
    <source>
        <strain evidence="3">MN2024</strain>
        <tissue evidence="3">Gills</tissue>
    </source>
</reference>
<accession>A0ABD3XMH1</accession>
<keyword evidence="2" id="KW-1015">Disulfide bond</keyword>
<dbReference type="SUPFAM" id="SSF82895">
    <property type="entry name" value="TSP-1 type 1 repeat"/>
    <property type="match status" value="1"/>
</dbReference>
<dbReference type="Proteomes" id="UP001634394">
    <property type="component" value="Unassembled WGS sequence"/>
</dbReference>
<dbReference type="PRINTS" id="PR01705">
    <property type="entry name" value="TSP1REPEAT"/>
</dbReference>
<evidence type="ECO:0000256" key="1">
    <source>
        <dbReference type="ARBA" id="ARBA00022737"/>
    </source>
</evidence>
<dbReference type="SMART" id="SM00209">
    <property type="entry name" value="TSP1"/>
    <property type="match status" value="1"/>
</dbReference>
<dbReference type="EMBL" id="JBJQND010000002">
    <property type="protein sequence ID" value="KAL3886638.1"/>
    <property type="molecule type" value="Genomic_DNA"/>
</dbReference>
<keyword evidence="1" id="KW-0677">Repeat</keyword>
<proteinExistence type="predicted"/>
<dbReference type="InterPro" id="IPR038877">
    <property type="entry name" value="THSD1"/>
</dbReference>
<dbReference type="Pfam" id="PF00090">
    <property type="entry name" value="TSP_1"/>
    <property type="match status" value="1"/>
</dbReference>
<evidence type="ECO:0000256" key="2">
    <source>
        <dbReference type="ARBA" id="ARBA00023157"/>
    </source>
</evidence>
<evidence type="ECO:0000313" key="3">
    <source>
        <dbReference type="EMBL" id="KAL3886638.1"/>
    </source>
</evidence>
<evidence type="ECO:0000313" key="4">
    <source>
        <dbReference type="Proteomes" id="UP001634394"/>
    </source>
</evidence>
<dbReference type="Gene3D" id="2.20.100.10">
    <property type="entry name" value="Thrombospondin type-1 (TSP1) repeat"/>
    <property type="match status" value="1"/>
</dbReference>
<dbReference type="FunFam" id="2.20.100.10:FF:000007">
    <property type="entry name" value="Thrombospondin 1"/>
    <property type="match status" value="1"/>
</dbReference>
<dbReference type="AlphaFoldDB" id="A0ABD3XMH1"/>
<gene>
    <name evidence="3" type="ORF">ACJMK2_026619</name>
</gene>
<dbReference type="InterPro" id="IPR000884">
    <property type="entry name" value="TSP1_rpt"/>
</dbReference>
<name>A0ABD3XMH1_SINWO</name>
<organism evidence="3 4">
    <name type="scientific">Sinanodonta woodiana</name>
    <name type="common">Chinese pond mussel</name>
    <name type="synonym">Anodonta woodiana</name>
    <dbReference type="NCBI Taxonomy" id="1069815"/>
    <lineage>
        <taxon>Eukaryota</taxon>
        <taxon>Metazoa</taxon>
        <taxon>Spiralia</taxon>
        <taxon>Lophotrochozoa</taxon>
        <taxon>Mollusca</taxon>
        <taxon>Bivalvia</taxon>
        <taxon>Autobranchia</taxon>
        <taxon>Heteroconchia</taxon>
        <taxon>Palaeoheterodonta</taxon>
        <taxon>Unionida</taxon>
        <taxon>Unionoidea</taxon>
        <taxon>Unionidae</taxon>
        <taxon>Unioninae</taxon>
        <taxon>Sinanodonta</taxon>
    </lineage>
</organism>
<dbReference type="PANTHER" id="PTHR16311">
    <property type="entry name" value="THROMBOSPONDIN TYPE I DOMAIN-CONTAINING 1"/>
    <property type="match status" value="1"/>
</dbReference>